<dbReference type="Gene3D" id="3.40.50.300">
    <property type="entry name" value="P-loop containing nucleotide triphosphate hydrolases"/>
    <property type="match status" value="2"/>
</dbReference>
<feature type="domain" description="ABC transporter" evidence="5">
    <location>
        <begin position="10"/>
        <end position="677"/>
    </location>
</feature>
<organism evidence="6 7">
    <name type="scientific">Spiroplasma kunkelii CR2-3x</name>
    <dbReference type="NCBI Taxonomy" id="273035"/>
    <lineage>
        <taxon>Bacteria</taxon>
        <taxon>Bacillati</taxon>
        <taxon>Mycoplasmatota</taxon>
        <taxon>Mollicutes</taxon>
        <taxon>Entomoplasmatales</taxon>
        <taxon>Spiroplasmataceae</taxon>
        <taxon>Spiroplasma</taxon>
    </lineage>
</organism>
<dbReference type="EMBL" id="CP010899">
    <property type="protein sequence ID" value="ALA97723.1"/>
    <property type="molecule type" value="Genomic_DNA"/>
</dbReference>
<evidence type="ECO:0000313" key="6">
    <source>
        <dbReference type="EMBL" id="ALA97723.1"/>
    </source>
</evidence>
<dbReference type="GO" id="GO:0005524">
    <property type="term" value="F:ATP binding"/>
    <property type="evidence" value="ECO:0007669"/>
    <property type="project" value="UniProtKB-KW"/>
</dbReference>
<dbReference type="PANTHER" id="PTHR43776">
    <property type="entry name" value="TRANSPORT ATP-BINDING PROTEIN"/>
    <property type="match status" value="1"/>
</dbReference>
<dbReference type="NCBIfam" id="NF043078">
    <property type="entry name" value="MMSYN1_0168"/>
    <property type="match status" value="1"/>
</dbReference>
<dbReference type="PROSITE" id="PS50893">
    <property type="entry name" value="ABC_TRANSPORTER_2"/>
    <property type="match status" value="1"/>
</dbReference>
<evidence type="ECO:0000256" key="1">
    <source>
        <dbReference type="ARBA" id="ARBA00005417"/>
    </source>
</evidence>
<dbReference type="Pfam" id="PF08352">
    <property type="entry name" value="oligo_HPY"/>
    <property type="match status" value="1"/>
</dbReference>
<dbReference type="InterPro" id="IPR013563">
    <property type="entry name" value="Oligopep_ABC_C"/>
</dbReference>
<keyword evidence="2" id="KW-0813">Transport</keyword>
<name>A0A0K2JH13_SPIKU</name>
<dbReference type="Proteomes" id="UP000062963">
    <property type="component" value="Chromosome"/>
</dbReference>
<reference evidence="6 7" key="1">
    <citation type="journal article" date="2015" name="Genome Announc.">
        <title>Complete Genome Sequence of Spiroplasma kunkelii Strain CR2-3x, Causal Agent of Corn Stunt Disease in Zea mays L.</title>
        <authorList>
            <person name="Davis R.E."/>
            <person name="Shao J."/>
            <person name="Dally E.L."/>
            <person name="Zhao Y."/>
            <person name="Gasparich G.E."/>
            <person name="Gaynor B.J."/>
            <person name="Athey J.C."/>
            <person name="Harrison N.A."/>
            <person name="Donofrio N."/>
        </authorList>
    </citation>
    <scope>NUCLEOTIDE SEQUENCE [LARGE SCALE GENOMIC DNA]</scope>
    <source>
        <strain evidence="6 7">CR2-3x</strain>
    </source>
</reference>
<dbReference type="InterPro" id="IPR003439">
    <property type="entry name" value="ABC_transporter-like_ATP-bd"/>
</dbReference>
<dbReference type="CDD" id="cd03257">
    <property type="entry name" value="ABC_NikE_OppD_transporters"/>
    <property type="match status" value="1"/>
</dbReference>
<dbReference type="PATRIC" id="fig|273035.7.peg.1015"/>
<dbReference type="AlphaFoldDB" id="A0A0K2JH13"/>
<dbReference type="SMART" id="SM00382">
    <property type="entry name" value="AAA"/>
    <property type="match status" value="1"/>
</dbReference>
<evidence type="ECO:0000256" key="3">
    <source>
        <dbReference type="ARBA" id="ARBA00022741"/>
    </source>
</evidence>
<dbReference type="SUPFAM" id="SSF52540">
    <property type="entry name" value="P-loop containing nucleoside triphosphate hydrolases"/>
    <property type="match status" value="2"/>
</dbReference>
<keyword evidence="3" id="KW-0547">Nucleotide-binding</keyword>
<comment type="similarity">
    <text evidence="1">Belongs to the ABC transporter superfamily.</text>
</comment>
<dbReference type="GO" id="GO:0016887">
    <property type="term" value="F:ATP hydrolysis activity"/>
    <property type="evidence" value="ECO:0007669"/>
    <property type="project" value="InterPro"/>
</dbReference>
<evidence type="ECO:0000256" key="2">
    <source>
        <dbReference type="ARBA" id="ARBA00022448"/>
    </source>
</evidence>
<dbReference type="Pfam" id="PF00005">
    <property type="entry name" value="ABC_tran"/>
    <property type="match status" value="2"/>
</dbReference>
<dbReference type="InterPro" id="IPR027417">
    <property type="entry name" value="P-loop_NTPase"/>
</dbReference>
<sequence length="744" mass="87010">MNKNEQEQFIMVRDLLIQFRQKNKKVNAVKRANFDIYRGEIFSIVGESGSGKTTIGRAIAGVQPIKDGTIYMDKHLIRGKPPQLYKINLDINEKLRLLRNNNMLLNKNLSNYINNLKISYYRYFENKKYVVNTKELIPYTNKKYLITTNLELKKVDLLNFNHSNNHFTLIKEMYEHNLILLKDMLKDYQRIFCFMDNLHEWIPSLSLALEEEIKGRVRGNIEIIEGNILLGHQIYKVFLKLEENRNALKENLVLEQAQKYYDASFEQLANLLSIHTKLLNEIYFLHKNQRAVFILFVPKRKRKKYILSYNKSFNVFKNDFKKAYLQELQKLELESQINQQAIIALQQAYQTSTLMIKIATTNMAKTLNELATTSNLKTSLAALPNNEWKEGLMILIKKSATVEQQQMMLADLSYLARHGVFRDQTTIKLYYQLVGKKYKTSESEIITSNRLLDLLDLPLIDEIVKNAELFKLPTRREKRLQKKKIQMIFQDPSSSLNDRISVEEIIGEGLTNFPELYQNDTARQLYLTYYNNNLGKNEKPLKLEQIKDRDVKHFLILNILKEVGLLPEHLSRYSHEFSGGQRQRIGIARALIMKPQFIIADEPISALDVSIRAQVLNLLKKFQQQYNLTYIFVAHDLSVVRFIADRIAVIYHGQLVELAKAEDLFTNPLHPYTRALLSTIPLPNPNYEKEKVHFIYEPEKEHWDYLFDLPEFTEIKTGHYLFGNSREIAAAKAKLALTVGRKEV</sequence>
<dbReference type="InterPro" id="IPR003593">
    <property type="entry name" value="AAA+_ATPase"/>
</dbReference>
<dbReference type="GO" id="GO:0055085">
    <property type="term" value="P:transmembrane transport"/>
    <property type="evidence" value="ECO:0007669"/>
    <property type="project" value="UniProtKB-ARBA"/>
</dbReference>
<gene>
    <name evidence="6" type="primary">oppF</name>
    <name evidence="6" type="ORF">SKUN_00833</name>
</gene>
<accession>A0A0K2JH13</accession>
<dbReference type="InterPro" id="IPR050319">
    <property type="entry name" value="ABC_transp_ATP-bind"/>
</dbReference>
<evidence type="ECO:0000259" key="5">
    <source>
        <dbReference type="PROSITE" id="PS50893"/>
    </source>
</evidence>
<dbReference type="PANTHER" id="PTHR43776:SF7">
    <property type="entry name" value="D,D-DIPEPTIDE TRANSPORT ATP-BINDING PROTEIN DDPF-RELATED"/>
    <property type="match status" value="1"/>
</dbReference>
<evidence type="ECO:0000256" key="4">
    <source>
        <dbReference type="ARBA" id="ARBA00022840"/>
    </source>
</evidence>
<keyword evidence="4 6" id="KW-0067">ATP-binding</keyword>
<dbReference type="STRING" id="273035.SKUN_00833"/>
<protein>
    <submittedName>
        <fullName evidence="6">Oligopeptide ABC transporter ATP-binding protein</fullName>
    </submittedName>
</protein>
<dbReference type="GO" id="GO:0015833">
    <property type="term" value="P:peptide transport"/>
    <property type="evidence" value="ECO:0007669"/>
    <property type="project" value="InterPro"/>
</dbReference>
<proteinExistence type="inferred from homology"/>
<evidence type="ECO:0000313" key="7">
    <source>
        <dbReference type="Proteomes" id="UP000062963"/>
    </source>
</evidence>
<dbReference type="OrthoDB" id="9779287at2"/>
<keyword evidence="7" id="KW-1185">Reference proteome</keyword>
<dbReference type="RefSeq" id="WP_053390930.1">
    <property type="nucleotide sequence ID" value="NZ_CP010899.1"/>
</dbReference>
<dbReference type="InterPro" id="IPR017871">
    <property type="entry name" value="ABC_transporter-like_CS"/>
</dbReference>
<dbReference type="KEGG" id="skn:SKUN_00833"/>
<dbReference type="PROSITE" id="PS00211">
    <property type="entry name" value="ABC_TRANSPORTER_1"/>
    <property type="match status" value="1"/>
</dbReference>